<gene>
    <name evidence="2" type="ORF">L211DRAFT_58838</name>
</gene>
<feature type="coiled-coil region" evidence="1">
    <location>
        <begin position="103"/>
        <end position="130"/>
    </location>
</feature>
<name>A0A3N4M6X7_9PEZI</name>
<dbReference type="EMBL" id="ML121536">
    <property type="protein sequence ID" value="RPB25825.1"/>
    <property type="molecule type" value="Genomic_DNA"/>
</dbReference>
<evidence type="ECO:0000256" key="1">
    <source>
        <dbReference type="SAM" id="Coils"/>
    </source>
</evidence>
<dbReference type="AlphaFoldDB" id="A0A3N4M6X7"/>
<evidence type="ECO:0000313" key="2">
    <source>
        <dbReference type="EMBL" id="RPB25825.1"/>
    </source>
</evidence>
<keyword evidence="3" id="KW-1185">Reference proteome</keyword>
<keyword evidence="1" id="KW-0175">Coiled coil</keyword>
<organism evidence="2 3">
    <name type="scientific">Terfezia boudieri ATCC MYA-4762</name>
    <dbReference type="NCBI Taxonomy" id="1051890"/>
    <lineage>
        <taxon>Eukaryota</taxon>
        <taxon>Fungi</taxon>
        <taxon>Dikarya</taxon>
        <taxon>Ascomycota</taxon>
        <taxon>Pezizomycotina</taxon>
        <taxon>Pezizomycetes</taxon>
        <taxon>Pezizales</taxon>
        <taxon>Pezizaceae</taxon>
        <taxon>Terfezia</taxon>
    </lineage>
</organism>
<protein>
    <submittedName>
        <fullName evidence="2">Uncharacterized protein</fullName>
    </submittedName>
</protein>
<feature type="coiled-coil region" evidence="1">
    <location>
        <begin position="16"/>
        <end position="50"/>
    </location>
</feature>
<reference evidence="2 3" key="1">
    <citation type="journal article" date="2018" name="Nat. Ecol. Evol.">
        <title>Pezizomycetes genomes reveal the molecular basis of ectomycorrhizal truffle lifestyle.</title>
        <authorList>
            <person name="Murat C."/>
            <person name="Payen T."/>
            <person name="Noel B."/>
            <person name="Kuo A."/>
            <person name="Morin E."/>
            <person name="Chen J."/>
            <person name="Kohler A."/>
            <person name="Krizsan K."/>
            <person name="Balestrini R."/>
            <person name="Da Silva C."/>
            <person name="Montanini B."/>
            <person name="Hainaut M."/>
            <person name="Levati E."/>
            <person name="Barry K.W."/>
            <person name="Belfiori B."/>
            <person name="Cichocki N."/>
            <person name="Clum A."/>
            <person name="Dockter R.B."/>
            <person name="Fauchery L."/>
            <person name="Guy J."/>
            <person name="Iotti M."/>
            <person name="Le Tacon F."/>
            <person name="Lindquist E.A."/>
            <person name="Lipzen A."/>
            <person name="Malagnac F."/>
            <person name="Mello A."/>
            <person name="Molinier V."/>
            <person name="Miyauchi S."/>
            <person name="Poulain J."/>
            <person name="Riccioni C."/>
            <person name="Rubini A."/>
            <person name="Sitrit Y."/>
            <person name="Splivallo R."/>
            <person name="Traeger S."/>
            <person name="Wang M."/>
            <person name="Zifcakova L."/>
            <person name="Wipf D."/>
            <person name="Zambonelli A."/>
            <person name="Paolocci F."/>
            <person name="Nowrousian M."/>
            <person name="Ottonello S."/>
            <person name="Baldrian P."/>
            <person name="Spatafora J.W."/>
            <person name="Henrissat B."/>
            <person name="Nagy L.G."/>
            <person name="Aury J.M."/>
            <person name="Wincker P."/>
            <person name="Grigoriev I.V."/>
            <person name="Bonfante P."/>
            <person name="Martin F.M."/>
        </authorList>
    </citation>
    <scope>NUCLEOTIDE SEQUENCE [LARGE SCALE GENOMIC DNA]</scope>
    <source>
        <strain evidence="2 3">ATCC MYA-4762</strain>
    </source>
</reference>
<evidence type="ECO:0000313" key="3">
    <source>
        <dbReference type="Proteomes" id="UP000267821"/>
    </source>
</evidence>
<accession>A0A3N4M6X7</accession>
<dbReference type="OrthoDB" id="5460463at2759"/>
<dbReference type="Proteomes" id="UP000267821">
    <property type="component" value="Unassembled WGS sequence"/>
</dbReference>
<proteinExistence type="predicted"/>
<dbReference type="InParanoid" id="A0A3N4M6X7"/>
<sequence length="179" mass="20908">MSPSLKIYSTNNDGFSLESEADNQKLENKYEQAERRLQQAMDDRDRAQSEHISAINGKAQSEQDWHRVLMPLKENFCTEWERGQEARFERLRNSIMEDFHKQLADHQKTITDHQKAITNLEKTITDHQKEITVRGELAITVISVGISIYRVLEGIITFSSLTGFTRCEEYSEEYRLHSK</sequence>